<comment type="similarity">
    <text evidence="1">Belongs to the GHMP kinase family. GalK subfamily.</text>
</comment>
<name>A0A2M7YGX2_9BACT</name>
<keyword evidence="5" id="KW-0067">ATP-binding</keyword>
<reference evidence="9" key="1">
    <citation type="submission" date="2017-09" db="EMBL/GenBank/DDBJ databases">
        <title>Depth-based differentiation of microbial function through sediment-hosted aquifers and enrichment of novel symbionts in the deep terrestrial subsurface.</title>
        <authorList>
            <person name="Probst A.J."/>
            <person name="Ladd B."/>
            <person name="Jarett J.K."/>
            <person name="Geller-Mcgrath D.E."/>
            <person name="Sieber C.M.K."/>
            <person name="Emerson J.B."/>
            <person name="Anantharaman K."/>
            <person name="Thomas B.C."/>
            <person name="Malmstrom R."/>
            <person name="Stieglmeier M."/>
            <person name="Klingl A."/>
            <person name="Woyke T."/>
            <person name="Ryan C.M."/>
            <person name="Banfield J.F."/>
        </authorList>
    </citation>
    <scope>NUCLEOTIDE SEQUENCE [LARGE SCALE GENOMIC DNA]</scope>
</reference>
<feature type="domain" description="GHMP kinase N-terminal" evidence="6">
    <location>
        <begin position="150"/>
        <end position="238"/>
    </location>
</feature>
<dbReference type="Gene3D" id="3.30.230.10">
    <property type="match status" value="1"/>
</dbReference>
<dbReference type="GO" id="GO:0005829">
    <property type="term" value="C:cytosol"/>
    <property type="evidence" value="ECO:0007669"/>
    <property type="project" value="TreeGrafter"/>
</dbReference>
<evidence type="ECO:0000256" key="1">
    <source>
        <dbReference type="ARBA" id="ARBA00006566"/>
    </source>
</evidence>
<evidence type="ECO:0008006" key="10">
    <source>
        <dbReference type="Google" id="ProtNLM"/>
    </source>
</evidence>
<keyword evidence="2" id="KW-0808">Transferase</keyword>
<keyword evidence="3" id="KW-0547">Nucleotide-binding</keyword>
<dbReference type="AlphaFoldDB" id="A0A2M7YGX2"/>
<dbReference type="SUPFAM" id="SSF54211">
    <property type="entry name" value="Ribosomal protein S5 domain 2-like"/>
    <property type="match status" value="1"/>
</dbReference>
<protein>
    <recommendedName>
        <fullName evidence="10">Galactokinase</fullName>
    </recommendedName>
</protein>
<keyword evidence="4" id="KW-0418">Kinase</keyword>
<proteinExistence type="inferred from homology"/>
<dbReference type="InterPro" id="IPR006206">
    <property type="entry name" value="Mevalonate/galactokinase"/>
</dbReference>
<evidence type="ECO:0000256" key="3">
    <source>
        <dbReference type="ARBA" id="ARBA00022741"/>
    </source>
</evidence>
<feature type="domain" description="Galactokinase N-terminal" evidence="7">
    <location>
        <begin position="56"/>
        <end position="99"/>
    </location>
</feature>
<dbReference type="InterPro" id="IPR000705">
    <property type="entry name" value="Galactokinase"/>
</dbReference>
<evidence type="ECO:0000313" key="9">
    <source>
        <dbReference type="Proteomes" id="UP000229213"/>
    </source>
</evidence>
<gene>
    <name evidence="8" type="ORF">CO162_02245</name>
</gene>
<evidence type="ECO:0000256" key="4">
    <source>
        <dbReference type="ARBA" id="ARBA00022777"/>
    </source>
</evidence>
<dbReference type="PRINTS" id="PR00473">
    <property type="entry name" value="GALCTOKINASE"/>
</dbReference>
<dbReference type="InterPro" id="IPR014721">
    <property type="entry name" value="Ribsml_uS5_D2-typ_fold_subgr"/>
</dbReference>
<dbReference type="PIRSF" id="PIRSF000530">
    <property type="entry name" value="Galactokinase"/>
    <property type="match status" value="1"/>
</dbReference>
<accession>A0A2M7YGX2</accession>
<dbReference type="Pfam" id="PF00288">
    <property type="entry name" value="GHMP_kinases_N"/>
    <property type="match status" value="1"/>
</dbReference>
<dbReference type="PANTHER" id="PTHR10457:SF7">
    <property type="entry name" value="GALACTOKINASE-RELATED"/>
    <property type="match status" value="1"/>
</dbReference>
<organism evidence="8 9">
    <name type="scientific">bacterium (Candidatus Ratteibacteria) CG_4_9_14_3_um_filter_41_21</name>
    <dbReference type="NCBI Taxonomy" id="2014289"/>
    <lineage>
        <taxon>Bacteria</taxon>
        <taxon>Candidatus Ratteibacteria</taxon>
    </lineage>
</organism>
<evidence type="ECO:0000259" key="7">
    <source>
        <dbReference type="Pfam" id="PF10509"/>
    </source>
</evidence>
<dbReference type="InterPro" id="IPR006203">
    <property type="entry name" value="GHMP_knse_ATP-bd_CS"/>
</dbReference>
<evidence type="ECO:0000256" key="2">
    <source>
        <dbReference type="ARBA" id="ARBA00022679"/>
    </source>
</evidence>
<evidence type="ECO:0000259" key="6">
    <source>
        <dbReference type="Pfam" id="PF00288"/>
    </source>
</evidence>
<dbReference type="GO" id="GO:0006012">
    <property type="term" value="P:galactose metabolic process"/>
    <property type="evidence" value="ECO:0007669"/>
    <property type="project" value="InterPro"/>
</dbReference>
<dbReference type="PROSITE" id="PS00627">
    <property type="entry name" value="GHMP_KINASES_ATP"/>
    <property type="match status" value="1"/>
</dbReference>
<feature type="non-terminal residue" evidence="8">
    <location>
        <position position="334"/>
    </location>
</feature>
<dbReference type="PANTHER" id="PTHR10457">
    <property type="entry name" value="MEVALONATE KINASE/GALACTOKINASE"/>
    <property type="match status" value="1"/>
</dbReference>
<evidence type="ECO:0000313" key="8">
    <source>
        <dbReference type="EMBL" id="PJA62215.1"/>
    </source>
</evidence>
<sequence>MILENKLKKTTTWLEEFKHPSPSFQQRLSSIYGGSSFLLGERRKSFSRLLARSVALFGERGVLLLRIPGRVNLMGVHIEHRGGYVNSLAIQKEIIMAAYPRGDNLIRGFNLNEEFSPFSFSIGKLLPSEKRGNWLKFISESKITPGAWGNYIKGAVSRLQDYFPRKNLLGMDFVIDGNIPSGCGLSSSSALVVGTMLVTIVFNGLKISRKALTELCGEAEWYVGTRGGAGDHAAMLFGEKGYISHLRFFPLTVEKVLLPSGYTIVMCNSLKKAPKSKEARDAYNQTIASYEIALKLIKRNYPLLAGKIKYLRDVNQENLKVKEGKIYEILKSIP</sequence>
<dbReference type="GO" id="GO:0005524">
    <property type="term" value="F:ATP binding"/>
    <property type="evidence" value="ECO:0007669"/>
    <property type="project" value="UniProtKB-KW"/>
</dbReference>
<dbReference type="Pfam" id="PF10509">
    <property type="entry name" value="GalKase_gal_bdg"/>
    <property type="match status" value="1"/>
</dbReference>
<dbReference type="InterPro" id="IPR019539">
    <property type="entry name" value="GalKase_N"/>
</dbReference>
<comment type="caution">
    <text evidence="8">The sequence shown here is derived from an EMBL/GenBank/DDBJ whole genome shotgun (WGS) entry which is preliminary data.</text>
</comment>
<dbReference type="EMBL" id="PFWI01000075">
    <property type="protein sequence ID" value="PJA62215.1"/>
    <property type="molecule type" value="Genomic_DNA"/>
</dbReference>
<evidence type="ECO:0000256" key="5">
    <source>
        <dbReference type="ARBA" id="ARBA00022840"/>
    </source>
</evidence>
<dbReference type="Proteomes" id="UP000229213">
    <property type="component" value="Unassembled WGS sequence"/>
</dbReference>
<dbReference type="GO" id="GO:0004335">
    <property type="term" value="F:galactokinase activity"/>
    <property type="evidence" value="ECO:0007669"/>
    <property type="project" value="InterPro"/>
</dbReference>
<dbReference type="InterPro" id="IPR020568">
    <property type="entry name" value="Ribosomal_Su5_D2-typ_SF"/>
</dbReference>
<dbReference type="InterPro" id="IPR006204">
    <property type="entry name" value="GHMP_kinase_N_dom"/>
</dbReference>
<dbReference type="PRINTS" id="PR00959">
    <property type="entry name" value="MEVGALKINASE"/>
</dbReference>